<proteinExistence type="predicted"/>
<dbReference type="AlphaFoldDB" id="A0A1G9S8Q3"/>
<feature type="region of interest" description="Disordered" evidence="1">
    <location>
        <begin position="1"/>
        <end position="23"/>
    </location>
</feature>
<evidence type="ECO:0000313" key="2">
    <source>
        <dbReference type="EMBL" id="SDM31836.1"/>
    </source>
</evidence>
<dbReference type="RefSeq" id="WP_175488258.1">
    <property type="nucleotide sequence ID" value="NZ_FNHP01000004.1"/>
</dbReference>
<dbReference type="Proteomes" id="UP000198552">
    <property type="component" value="Unassembled WGS sequence"/>
</dbReference>
<evidence type="ECO:0000313" key="3">
    <source>
        <dbReference type="Proteomes" id="UP000198552"/>
    </source>
</evidence>
<protein>
    <recommendedName>
        <fullName evidence="4">MgtE intracellular N domain-containing protein</fullName>
    </recommendedName>
</protein>
<gene>
    <name evidence="2" type="ORF">SAMN05428957_104185</name>
</gene>
<reference evidence="3" key="1">
    <citation type="submission" date="2016-10" db="EMBL/GenBank/DDBJ databases">
        <authorList>
            <person name="Varghese N."/>
            <person name="Submissions S."/>
        </authorList>
    </citation>
    <scope>NUCLEOTIDE SEQUENCE [LARGE SCALE GENOMIC DNA]</scope>
    <source>
        <strain evidence="3">EPL6</strain>
    </source>
</reference>
<organism evidence="2 3">
    <name type="scientific">Oryzisolibacter propanilivorax</name>
    <dbReference type="NCBI Taxonomy" id="1527607"/>
    <lineage>
        <taxon>Bacteria</taxon>
        <taxon>Pseudomonadati</taxon>
        <taxon>Pseudomonadota</taxon>
        <taxon>Betaproteobacteria</taxon>
        <taxon>Burkholderiales</taxon>
        <taxon>Comamonadaceae</taxon>
        <taxon>Oryzisolibacter</taxon>
    </lineage>
</organism>
<accession>A0A1G9S8Q3</accession>
<dbReference type="STRING" id="1527607.SAMN05428957_104185"/>
<keyword evidence="3" id="KW-1185">Reference proteome</keyword>
<evidence type="ECO:0008006" key="4">
    <source>
        <dbReference type="Google" id="ProtNLM"/>
    </source>
</evidence>
<name>A0A1G9S8Q3_9BURK</name>
<dbReference type="EMBL" id="FNHP01000004">
    <property type="protein sequence ID" value="SDM31836.1"/>
    <property type="molecule type" value="Genomic_DNA"/>
</dbReference>
<sequence>MPSSSRPPRTRRRPSFDVSAHAIAPPPGSDALARALLAALRLRRPQLLQHLLEEAGAPAFVRAVAAWSPLQLADALSLLPAAQRRAVVQALPALARRRWQAMAAPTTLGAPLRPVAMPRKAVADGDGGLLAAVRDWRWGARPGAGTAPA</sequence>
<evidence type="ECO:0000256" key="1">
    <source>
        <dbReference type="SAM" id="MobiDB-lite"/>
    </source>
</evidence>